<dbReference type="Proteomes" id="UP000236723">
    <property type="component" value="Unassembled WGS sequence"/>
</dbReference>
<evidence type="ECO:0000313" key="1">
    <source>
        <dbReference type="EMBL" id="SEG59461.1"/>
    </source>
</evidence>
<dbReference type="EMBL" id="FNVO01000007">
    <property type="protein sequence ID" value="SEG59461.1"/>
    <property type="molecule type" value="Genomic_DNA"/>
</dbReference>
<organism evidence="1 2">
    <name type="scientific">Thermomonospora echinospora</name>
    <dbReference type="NCBI Taxonomy" id="1992"/>
    <lineage>
        <taxon>Bacteria</taxon>
        <taxon>Bacillati</taxon>
        <taxon>Actinomycetota</taxon>
        <taxon>Actinomycetes</taxon>
        <taxon>Streptosporangiales</taxon>
        <taxon>Thermomonosporaceae</taxon>
        <taxon>Thermomonospora</taxon>
    </lineage>
</organism>
<reference evidence="2" key="1">
    <citation type="submission" date="2016-10" db="EMBL/GenBank/DDBJ databases">
        <authorList>
            <person name="Varghese N."/>
            <person name="Submissions S."/>
        </authorList>
    </citation>
    <scope>NUCLEOTIDE SEQUENCE [LARGE SCALE GENOMIC DNA]</scope>
    <source>
        <strain evidence="2">DSM 43163</strain>
    </source>
</reference>
<keyword evidence="2" id="KW-1185">Reference proteome</keyword>
<proteinExistence type="predicted"/>
<sequence>MIGDDAFVITAAGSGEPEGDAADRGVFEDFPAFLRFDPPELQDGSMVIRAVPADVRERRRLAHGSPLAYLYEVVSEWEPEQDVVFTAGHFDETNLVWSFSGEVTGIFGITQPTSPPPS</sequence>
<gene>
    <name evidence="1" type="ORF">SAMN04489712_10770</name>
</gene>
<accession>A0A1H6BFC5</accession>
<evidence type="ECO:0000313" key="2">
    <source>
        <dbReference type="Proteomes" id="UP000236723"/>
    </source>
</evidence>
<dbReference type="AlphaFoldDB" id="A0A1H6BFC5"/>
<name>A0A1H6BFC5_9ACTN</name>
<protein>
    <submittedName>
        <fullName evidence="1">Uncharacterized protein</fullName>
    </submittedName>
</protein>